<gene>
    <name evidence="1" type="primary">Contig7509.g8019</name>
    <name evidence="1" type="ORF">STYLEM_11704</name>
</gene>
<protein>
    <submittedName>
        <fullName evidence="1">Uncharacterized protein</fullName>
    </submittedName>
</protein>
<proteinExistence type="predicted"/>
<sequence length="55" mass="6657">MQCISGQLLTQTILLRCWKHKDKLQPLNQLQQQQYIVYQPFAILNNIFNSFKYQQ</sequence>
<organism evidence="1 2">
    <name type="scientific">Stylonychia lemnae</name>
    <name type="common">Ciliate</name>
    <dbReference type="NCBI Taxonomy" id="5949"/>
    <lineage>
        <taxon>Eukaryota</taxon>
        <taxon>Sar</taxon>
        <taxon>Alveolata</taxon>
        <taxon>Ciliophora</taxon>
        <taxon>Intramacronucleata</taxon>
        <taxon>Spirotrichea</taxon>
        <taxon>Stichotrichia</taxon>
        <taxon>Sporadotrichida</taxon>
        <taxon>Oxytrichidae</taxon>
        <taxon>Stylonychinae</taxon>
        <taxon>Stylonychia</taxon>
    </lineage>
</organism>
<accession>A0A078ALB9</accession>
<dbReference type="AlphaFoldDB" id="A0A078ALB9"/>
<evidence type="ECO:0000313" key="2">
    <source>
        <dbReference type="Proteomes" id="UP000039865"/>
    </source>
</evidence>
<keyword evidence="2" id="KW-1185">Reference proteome</keyword>
<dbReference type="InParanoid" id="A0A078ALB9"/>
<reference evidence="1 2" key="1">
    <citation type="submission" date="2014-06" db="EMBL/GenBank/DDBJ databases">
        <authorList>
            <person name="Swart Estienne"/>
        </authorList>
    </citation>
    <scope>NUCLEOTIDE SEQUENCE [LARGE SCALE GENOMIC DNA]</scope>
    <source>
        <strain evidence="1 2">130c</strain>
    </source>
</reference>
<dbReference type="Proteomes" id="UP000039865">
    <property type="component" value="Unassembled WGS sequence"/>
</dbReference>
<evidence type="ECO:0000313" key="1">
    <source>
        <dbReference type="EMBL" id="CDW82671.1"/>
    </source>
</evidence>
<name>A0A078ALB9_STYLE</name>
<dbReference type="EMBL" id="CCKQ01011132">
    <property type="protein sequence ID" value="CDW82671.1"/>
    <property type="molecule type" value="Genomic_DNA"/>
</dbReference>